<dbReference type="GO" id="GO:0015074">
    <property type="term" value="P:DNA integration"/>
    <property type="evidence" value="ECO:0007669"/>
    <property type="project" value="InterPro"/>
</dbReference>
<sequence>MRKSIVVRFHDLAGHFAVDRTVSKIKEKYHFPQMRRYVKMHINCCPECVLIKVPRGRQPGELHPITPGKRPFEVINIDHIGPFVKSTKGNSYIMVLIDNLTKYVKLYPVKSCGTEGVVSSLRSFILVFGTPKRIISDRGTAFTSKAFELFCIQDGIRHTLNSVRHP</sequence>
<name>A0AAV0WTJ3_9HEMI</name>
<dbReference type="InterPro" id="IPR041588">
    <property type="entry name" value="Integrase_H2C2"/>
</dbReference>
<keyword evidence="4" id="KW-1185">Reference proteome</keyword>
<dbReference type="Gene3D" id="1.10.340.70">
    <property type="match status" value="1"/>
</dbReference>
<feature type="domain" description="Integrase catalytic" evidence="2">
    <location>
        <begin position="67"/>
        <end position="166"/>
    </location>
</feature>
<evidence type="ECO:0000313" key="3">
    <source>
        <dbReference type="EMBL" id="CAI6359360.1"/>
    </source>
</evidence>
<accession>A0AAV0WTJ3</accession>
<dbReference type="EC" id="2.7.7.49" evidence="1"/>
<dbReference type="InterPro" id="IPR036397">
    <property type="entry name" value="RNaseH_sf"/>
</dbReference>
<gene>
    <name evidence="3" type="ORF">MEUPH1_LOCUS14780</name>
</gene>
<dbReference type="GO" id="GO:0003676">
    <property type="term" value="F:nucleic acid binding"/>
    <property type="evidence" value="ECO:0007669"/>
    <property type="project" value="InterPro"/>
</dbReference>
<dbReference type="AlphaFoldDB" id="A0AAV0WTJ3"/>
<dbReference type="GO" id="GO:0003964">
    <property type="term" value="F:RNA-directed DNA polymerase activity"/>
    <property type="evidence" value="ECO:0007669"/>
    <property type="project" value="UniProtKB-EC"/>
</dbReference>
<dbReference type="Pfam" id="PF17921">
    <property type="entry name" value="Integrase_H2C2"/>
    <property type="match status" value="1"/>
</dbReference>
<dbReference type="Pfam" id="PF00665">
    <property type="entry name" value="rve"/>
    <property type="match status" value="1"/>
</dbReference>
<evidence type="ECO:0000259" key="2">
    <source>
        <dbReference type="PROSITE" id="PS50994"/>
    </source>
</evidence>
<dbReference type="PANTHER" id="PTHR37984">
    <property type="entry name" value="PROTEIN CBG26694"/>
    <property type="match status" value="1"/>
</dbReference>
<protein>
    <recommendedName>
        <fullName evidence="1">RNA-directed DNA polymerase</fullName>
        <ecNumber evidence="1">2.7.7.49</ecNumber>
    </recommendedName>
</protein>
<dbReference type="Gene3D" id="3.30.420.10">
    <property type="entry name" value="Ribonuclease H-like superfamily/Ribonuclease H"/>
    <property type="match status" value="1"/>
</dbReference>
<proteinExistence type="predicted"/>
<evidence type="ECO:0000256" key="1">
    <source>
        <dbReference type="ARBA" id="ARBA00012493"/>
    </source>
</evidence>
<dbReference type="PANTHER" id="PTHR37984:SF15">
    <property type="entry name" value="INTEGRASE CATALYTIC DOMAIN-CONTAINING PROTEIN"/>
    <property type="match status" value="1"/>
</dbReference>
<dbReference type="InterPro" id="IPR050951">
    <property type="entry name" value="Retrovirus_Pol_polyprotein"/>
</dbReference>
<dbReference type="EMBL" id="CARXXK010000002">
    <property type="protein sequence ID" value="CAI6359360.1"/>
    <property type="molecule type" value="Genomic_DNA"/>
</dbReference>
<dbReference type="SUPFAM" id="SSF53098">
    <property type="entry name" value="Ribonuclease H-like"/>
    <property type="match status" value="1"/>
</dbReference>
<dbReference type="InterPro" id="IPR001584">
    <property type="entry name" value="Integrase_cat-core"/>
</dbReference>
<dbReference type="Proteomes" id="UP001160148">
    <property type="component" value="Unassembled WGS sequence"/>
</dbReference>
<comment type="caution">
    <text evidence="3">The sequence shown here is derived from an EMBL/GenBank/DDBJ whole genome shotgun (WGS) entry which is preliminary data.</text>
</comment>
<reference evidence="3 4" key="1">
    <citation type="submission" date="2023-01" db="EMBL/GenBank/DDBJ databases">
        <authorList>
            <person name="Whitehead M."/>
        </authorList>
    </citation>
    <scope>NUCLEOTIDE SEQUENCE [LARGE SCALE GENOMIC DNA]</scope>
</reference>
<organism evidence="3 4">
    <name type="scientific">Macrosiphum euphorbiae</name>
    <name type="common">potato aphid</name>
    <dbReference type="NCBI Taxonomy" id="13131"/>
    <lineage>
        <taxon>Eukaryota</taxon>
        <taxon>Metazoa</taxon>
        <taxon>Ecdysozoa</taxon>
        <taxon>Arthropoda</taxon>
        <taxon>Hexapoda</taxon>
        <taxon>Insecta</taxon>
        <taxon>Pterygota</taxon>
        <taxon>Neoptera</taxon>
        <taxon>Paraneoptera</taxon>
        <taxon>Hemiptera</taxon>
        <taxon>Sternorrhyncha</taxon>
        <taxon>Aphidomorpha</taxon>
        <taxon>Aphidoidea</taxon>
        <taxon>Aphididae</taxon>
        <taxon>Macrosiphini</taxon>
        <taxon>Macrosiphum</taxon>
    </lineage>
</organism>
<evidence type="ECO:0000313" key="4">
    <source>
        <dbReference type="Proteomes" id="UP001160148"/>
    </source>
</evidence>
<dbReference type="InterPro" id="IPR012337">
    <property type="entry name" value="RNaseH-like_sf"/>
</dbReference>
<dbReference type="PROSITE" id="PS50994">
    <property type="entry name" value="INTEGRASE"/>
    <property type="match status" value="1"/>
</dbReference>